<evidence type="ECO:0000256" key="8">
    <source>
        <dbReference type="ARBA" id="ARBA00030117"/>
    </source>
</evidence>
<feature type="compositionally biased region" description="Polar residues" evidence="9">
    <location>
        <begin position="49"/>
        <end position="66"/>
    </location>
</feature>
<proteinExistence type="inferred from homology"/>
<name>A0A014NLK0_9BURK</name>
<evidence type="ECO:0000256" key="6">
    <source>
        <dbReference type="ARBA" id="ARBA00023163"/>
    </source>
</evidence>
<dbReference type="Proteomes" id="UP000020766">
    <property type="component" value="Unassembled WGS sequence"/>
</dbReference>
<dbReference type="AlphaFoldDB" id="A0A014NLK0"/>
<evidence type="ECO:0000256" key="7">
    <source>
        <dbReference type="ARBA" id="ARBA00024739"/>
    </source>
</evidence>
<feature type="domain" description="Anti-sigma-28 factor FlgM C-terminal" evidence="10">
    <location>
        <begin position="48"/>
        <end position="96"/>
    </location>
</feature>
<comment type="caution">
    <text evidence="11">The sequence shown here is derived from an EMBL/GenBank/DDBJ whole genome shotgun (WGS) entry which is preliminary data.</text>
</comment>
<dbReference type="GO" id="GO:0044781">
    <property type="term" value="P:bacterial-type flagellum organization"/>
    <property type="evidence" value="ECO:0007669"/>
    <property type="project" value="UniProtKB-KW"/>
</dbReference>
<dbReference type="GeneID" id="74940617"/>
<keyword evidence="4" id="KW-1005">Bacterial flagellum biogenesis</keyword>
<comment type="similarity">
    <text evidence="1">Belongs to the FlgM family.</text>
</comment>
<dbReference type="SUPFAM" id="SSF101498">
    <property type="entry name" value="Anti-sigma factor FlgM"/>
    <property type="match status" value="1"/>
</dbReference>
<evidence type="ECO:0000259" key="10">
    <source>
        <dbReference type="Pfam" id="PF04316"/>
    </source>
</evidence>
<evidence type="ECO:0000313" key="12">
    <source>
        <dbReference type="Proteomes" id="UP000020766"/>
    </source>
</evidence>
<keyword evidence="11" id="KW-0282">Flagellum</keyword>
<keyword evidence="12" id="KW-1185">Reference proteome</keyword>
<dbReference type="InterPro" id="IPR007412">
    <property type="entry name" value="FlgM"/>
</dbReference>
<dbReference type="GO" id="GO:0045892">
    <property type="term" value="P:negative regulation of DNA-templated transcription"/>
    <property type="evidence" value="ECO:0007669"/>
    <property type="project" value="InterPro"/>
</dbReference>
<dbReference type="RefSeq" id="WP_042413606.1">
    <property type="nucleotide sequence ID" value="NZ_JBOK01000008.1"/>
</dbReference>
<feature type="compositionally biased region" description="Polar residues" evidence="9">
    <location>
        <begin position="30"/>
        <end position="42"/>
    </location>
</feature>
<evidence type="ECO:0000256" key="3">
    <source>
        <dbReference type="ARBA" id="ARBA00022491"/>
    </source>
</evidence>
<feature type="region of interest" description="Disordered" evidence="9">
    <location>
        <begin position="17"/>
        <end position="67"/>
    </location>
</feature>
<reference evidence="11 12" key="1">
    <citation type="submission" date="2014-01" db="EMBL/GenBank/DDBJ databases">
        <title>Interspecies Systems Biology Uncovers Metabolites Affecting C. elegans Gene Expression and Life History Traits.</title>
        <authorList>
            <person name="Watson E."/>
            <person name="Macneil L.T."/>
            <person name="Ritter A.D."/>
            <person name="Yilmaz L.S."/>
            <person name="Rosebrock A.P."/>
            <person name="Caudy A.A."/>
            <person name="Walhout A.J."/>
        </authorList>
    </citation>
    <scope>NUCLEOTIDE SEQUENCE [LARGE SCALE GENOMIC DNA]</scope>
    <source>
        <strain evidence="11 12">DA1877</strain>
    </source>
</reference>
<dbReference type="EMBL" id="JBOK01000008">
    <property type="protein sequence ID" value="EXU80348.1"/>
    <property type="molecule type" value="Genomic_DNA"/>
</dbReference>
<feature type="compositionally biased region" description="Low complexity" evidence="9">
    <location>
        <begin position="17"/>
        <end position="29"/>
    </location>
</feature>
<dbReference type="InterPro" id="IPR035890">
    <property type="entry name" value="Anti-sigma-28_factor_FlgM_sf"/>
</dbReference>
<protein>
    <recommendedName>
        <fullName evidence="2">Negative regulator of flagellin synthesis</fullName>
    </recommendedName>
    <alternativeName>
        <fullName evidence="8">Anti-sigma-28 factor</fullName>
    </alternativeName>
</protein>
<organism evidence="11 12">
    <name type="scientific">Comamonas aquatica DA1877</name>
    <dbReference type="NCBI Taxonomy" id="1457173"/>
    <lineage>
        <taxon>Bacteria</taxon>
        <taxon>Pseudomonadati</taxon>
        <taxon>Pseudomonadota</taxon>
        <taxon>Betaproteobacteria</taxon>
        <taxon>Burkholderiales</taxon>
        <taxon>Comamonadaceae</taxon>
        <taxon>Comamonas</taxon>
    </lineage>
</organism>
<keyword evidence="5" id="KW-0805">Transcription regulation</keyword>
<keyword evidence="6" id="KW-0804">Transcription</keyword>
<evidence type="ECO:0000256" key="5">
    <source>
        <dbReference type="ARBA" id="ARBA00023015"/>
    </source>
</evidence>
<evidence type="ECO:0000256" key="2">
    <source>
        <dbReference type="ARBA" id="ARBA00017823"/>
    </source>
</evidence>
<comment type="function">
    <text evidence="7">Responsible for the coupling of flagellin expression to flagellar assembly by preventing expression of the flagellin genes when a component of the middle class of proteins is defective. It negatively regulates flagellar genes by inhibiting the activity of FliA by directly binding to FliA.</text>
</comment>
<evidence type="ECO:0000256" key="1">
    <source>
        <dbReference type="ARBA" id="ARBA00005322"/>
    </source>
</evidence>
<dbReference type="Pfam" id="PF04316">
    <property type="entry name" value="FlgM"/>
    <property type="match status" value="1"/>
</dbReference>
<keyword evidence="3" id="KW-0678">Repressor</keyword>
<evidence type="ECO:0000256" key="9">
    <source>
        <dbReference type="SAM" id="MobiDB-lite"/>
    </source>
</evidence>
<evidence type="ECO:0000256" key="4">
    <source>
        <dbReference type="ARBA" id="ARBA00022795"/>
    </source>
</evidence>
<dbReference type="PATRIC" id="fig|1457173.3.peg.1728"/>
<sequence length="108" mass="11328">MKVGQNTNVEMLAAKLQQNAAQQAQQKQNGTASEVVQQTRSNAAGVPVTMSNSARSLDQNSKTSSDVDMAKVHAIREAIANGTFKVNASVIADKMLVDASALLGLSRA</sequence>
<evidence type="ECO:0000313" key="11">
    <source>
        <dbReference type="EMBL" id="EXU80348.1"/>
    </source>
</evidence>
<accession>A0A014NLK0</accession>
<dbReference type="STRING" id="225991.MA05_00245"/>
<dbReference type="NCBIfam" id="TIGR03824">
    <property type="entry name" value="FlgM_jcvi"/>
    <property type="match status" value="1"/>
</dbReference>
<dbReference type="InterPro" id="IPR031316">
    <property type="entry name" value="FlgM_C"/>
</dbReference>
<keyword evidence="11" id="KW-0969">Cilium</keyword>
<gene>
    <name evidence="11" type="ORF">AX13_17400</name>
</gene>
<keyword evidence="11" id="KW-0966">Cell projection</keyword>